<feature type="binding site" evidence="2">
    <location>
        <position position="115"/>
    </location>
    <ligand>
        <name>L-histidine</name>
        <dbReference type="ChEBI" id="CHEBI:57595"/>
    </ligand>
</feature>
<dbReference type="PANTHER" id="PTHR43707">
    <property type="entry name" value="HISTIDYL-TRNA SYNTHETASE"/>
    <property type="match status" value="1"/>
</dbReference>
<organism evidence="4 5">
    <name type="scientific">Tepidamorphus gemmatus</name>
    <dbReference type="NCBI Taxonomy" id="747076"/>
    <lineage>
        <taxon>Bacteria</taxon>
        <taxon>Pseudomonadati</taxon>
        <taxon>Pseudomonadota</taxon>
        <taxon>Alphaproteobacteria</taxon>
        <taxon>Hyphomicrobiales</taxon>
        <taxon>Tepidamorphaceae</taxon>
        <taxon>Tepidamorphus</taxon>
    </lineage>
</organism>
<dbReference type="SUPFAM" id="SSF55681">
    <property type="entry name" value="Class II aaRS and biotin synthetases"/>
    <property type="match status" value="1"/>
</dbReference>
<dbReference type="PIRSF" id="PIRSF001549">
    <property type="entry name" value="His-tRNA_synth"/>
    <property type="match status" value="1"/>
</dbReference>
<feature type="binding site" evidence="2">
    <location>
        <position position="102"/>
    </location>
    <ligand>
        <name>L-histidine</name>
        <dbReference type="ChEBI" id="CHEBI:57595"/>
    </ligand>
</feature>
<keyword evidence="4" id="KW-0808">Transferase</keyword>
<evidence type="ECO:0000313" key="4">
    <source>
        <dbReference type="EMBL" id="TCT10014.1"/>
    </source>
</evidence>
<feature type="binding site" evidence="2">
    <location>
        <position position="323"/>
    </location>
    <ligand>
        <name>L-histidine</name>
        <dbReference type="ChEBI" id="CHEBI:57595"/>
    </ligand>
</feature>
<dbReference type="AlphaFoldDB" id="A0A4R3M8Z1"/>
<dbReference type="GO" id="GO:0016757">
    <property type="term" value="F:glycosyltransferase activity"/>
    <property type="evidence" value="ECO:0007669"/>
    <property type="project" value="UniProtKB-KW"/>
</dbReference>
<accession>A0A4R3M8Z1</accession>
<sequence length="383" mass="40589">MTGIDTAGDRRADGLAPSVARLLALFAEQGLVRAEPAILQPASIFLDLSGEDIRRRLYLVQDPGGRELCLRPDYTIPVSLDHLAGPRAGSRAGYCYFGPVFRHRPQQQAPGEFLQAGIELYGDADRDAADADIVALSLRSLACFGLAAPEVRLGDPGLFMAFVAALGLPEPWPRRLRGSFGRPGGPAEMLRGRPPAATADRGFLTALAKADPGAARAAVEEMVAVAGIASIGGRSAAEIAERLMEQAQLASDGGLEPAARDLLLQVASVRGGPEEALKRFTEIADSAGLDVEQDLVAFARRLLTMAERGVPLESITFAADFGRRLDYYTGFVFEVFDPARRSAGQLVGGGRYDRLLSLLGAPEPVPAVGCAIWIDRLTGGGRA</sequence>
<keyword evidence="1" id="KW-0028">Amino-acid biosynthesis</keyword>
<evidence type="ECO:0000313" key="5">
    <source>
        <dbReference type="Proteomes" id="UP000295678"/>
    </source>
</evidence>
<keyword evidence="1" id="KW-0368">Histidine biosynthesis</keyword>
<protein>
    <submittedName>
        <fullName evidence="4">ATP phosphoribosyltransferase regulatory subunit</fullName>
    </submittedName>
</protein>
<dbReference type="InterPro" id="IPR004516">
    <property type="entry name" value="HisRS/HisZ"/>
</dbReference>
<dbReference type="InterPro" id="IPR045864">
    <property type="entry name" value="aa-tRNA-synth_II/BPL/LPL"/>
</dbReference>
<dbReference type="InterPro" id="IPR041715">
    <property type="entry name" value="HisRS-like_core"/>
</dbReference>
<dbReference type="GO" id="GO:0000105">
    <property type="term" value="P:L-histidine biosynthetic process"/>
    <property type="evidence" value="ECO:0007669"/>
    <property type="project" value="UniProtKB-KW"/>
</dbReference>
<dbReference type="RefSeq" id="WP_132806837.1">
    <property type="nucleotide sequence ID" value="NZ_SMAK01000006.1"/>
</dbReference>
<evidence type="ECO:0000259" key="3">
    <source>
        <dbReference type="Pfam" id="PF13393"/>
    </source>
</evidence>
<dbReference type="GO" id="GO:0005737">
    <property type="term" value="C:cytoplasm"/>
    <property type="evidence" value="ECO:0007669"/>
    <property type="project" value="InterPro"/>
</dbReference>
<dbReference type="Pfam" id="PF13393">
    <property type="entry name" value="tRNA-synt_His"/>
    <property type="match status" value="2"/>
</dbReference>
<evidence type="ECO:0000256" key="2">
    <source>
        <dbReference type="PIRSR" id="PIRSR001549-1"/>
    </source>
</evidence>
<evidence type="ECO:0000256" key="1">
    <source>
        <dbReference type="ARBA" id="ARBA00023102"/>
    </source>
</evidence>
<dbReference type="Gene3D" id="3.30.930.10">
    <property type="entry name" value="Bira Bifunctional Protein, Domain 2"/>
    <property type="match status" value="1"/>
</dbReference>
<dbReference type="OrthoDB" id="9797914at2"/>
<reference evidence="4 5" key="1">
    <citation type="submission" date="2019-03" db="EMBL/GenBank/DDBJ databases">
        <title>Genomic Encyclopedia of Type Strains, Phase IV (KMG-IV): sequencing the most valuable type-strain genomes for metagenomic binning, comparative biology and taxonomic classification.</title>
        <authorList>
            <person name="Goeker M."/>
        </authorList>
    </citation>
    <scope>NUCLEOTIDE SEQUENCE [LARGE SCALE GENOMIC DNA]</scope>
    <source>
        <strain evidence="4 5">DSM 19345</strain>
    </source>
</reference>
<dbReference type="Proteomes" id="UP000295678">
    <property type="component" value="Unassembled WGS sequence"/>
</dbReference>
<keyword evidence="4" id="KW-0328">Glycosyltransferase</keyword>
<dbReference type="NCBIfam" id="NF008953">
    <property type="entry name" value="PRK12295.1-6"/>
    <property type="match status" value="1"/>
</dbReference>
<feature type="domain" description="Class II Histidinyl-tRNA synthetase (HisRS)-like catalytic core" evidence="3">
    <location>
        <begin position="12"/>
        <end position="228"/>
    </location>
</feature>
<gene>
    <name evidence="4" type="ORF">EDC22_106209</name>
</gene>
<dbReference type="GO" id="GO:0006427">
    <property type="term" value="P:histidyl-tRNA aminoacylation"/>
    <property type="evidence" value="ECO:0007669"/>
    <property type="project" value="TreeGrafter"/>
</dbReference>
<comment type="caution">
    <text evidence="4">The sequence shown here is derived from an EMBL/GenBank/DDBJ whole genome shotgun (WGS) entry which is preliminary data.</text>
</comment>
<keyword evidence="5" id="KW-1185">Reference proteome</keyword>
<feature type="binding site" evidence="2">
    <location>
        <begin position="327"/>
        <end position="328"/>
    </location>
    <ligand>
        <name>L-histidine</name>
        <dbReference type="ChEBI" id="CHEBI:57595"/>
    </ligand>
</feature>
<dbReference type="EMBL" id="SMAK01000006">
    <property type="protein sequence ID" value="TCT10014.1"/>
    <property type="molecule type" value="Genomic_DNA"/>
</dbReference>
<dbReference type="GO" id="GO:0004821">
    <property type="term" value="F:histidine-tRNA ligase activity"/>
    <property type="evidence" value="ECO:0007669"/>
    <property type="project" value="TreeGrafter"/>
</dbReference>
<dbReference type="PANTHER" id="PTHR43707:SF1">
    <property type="entry name" value="HISTIDINE--TRNA LIGASE, MITOCHONDRIAL-RELATED"/>
    <property type="match status" value="1"/>
</dbReference>
<feature type="binding site" evidence="2">
    <location>
        <position position="119"/>
    </location>
    <ligand>
        <name>L-histidine</name>
        <dbReference type="ChEBI" id="CHEBI:57595"/>
    </ligand>
</feature>
<feature type="domain" description="Class II Histidinyl-tRNA synthetase (HisRS)-like catalytic core" evidence="3">
    <location>
        <begin position="247"/>
        <end position="377"/>
    </location>
</feature>
<proteinExistence type="predicted"/>
<feature type="binding site" evidence="2">
    <location>
        <begin position="73"/>
        <end position="75"/>
    </location>
    <ligand>
        <name>L-histidine</name>
        <dbReference type="ChEBI" id="CHEBI:57595"/>
    </ligand>
</feature>
<name>A0A4R3M8Z1_9HYPH</name>